<proteinExistence type="predicted"/>
<protein>
    <submittedName>
        <fullName evidence="3">Transcriptional regulator</fullName>
    </submittedName>
</protein>
<evidence type="ECO:0000256" key="1">
    <source>
        <dbReference type="SAM" id="Phobius"/>
    </source>
</evidence>
<evidence type="ECO:0000313" key="4">
    <source>
        <dbReference type="Proteomes" id="UP000428325"/>
    </source>
</evidence>
<gene>
    <name evidence="3" type="ORF">EI982_02005</name>
</gene>
<dbReference type="RefSeq" id="WP_157687892.1">
    <property type="nucleotide sequence ID" value="NZ_CP034345.1"/>
</dbReference>
<keyword evidence="1" id="KW-0812">Transmembrane</keyword>
<name>A0A6B9F5K8_9EURY</name>
<dbReference type="OrthoDB" id="331021at2157"/>
<keyword evidence="4" id="KW-1185">Reference proteome</keyword>
<accession>A0A6B9F5K8</accession>
<reference evidence="3 4" key="1">
    <citation type="submission" date="2018-12" db="EMBL/GenBank/DDBJ databases">
        <title>Complete genome sequence of Haloplanus rallus MBLA0036.</title>
        <authorList>
            <person name="Nam Y.-d."/>
            <person name="Kang J."/>
            <person name="Chung W.-H."/>
            <person name="Park Y.S."/>
        </authorList>
    </citation>
    <scope>NUCLEOTIDE SEQUENCE [LARGE SCALE GENOMIC DNA]</scope>
    <source>
        <strain evidence="3 4">MBLA0036</strain>
    </source>
</reference>
<dbReference type="AlphaFoldDB" id="A0A6B9F5K8"/>
<dbReference type="GeneID" id="43368277"/>
<dbReference type="EMBL" id="CP034345">
    <property type="protein sequence ID" value="QGX93651.1"/>
    <property type="molecule type" value="Genomic_DNA"/>
</dbReference>
<keyword evidence="1" id="KW-1133">Transmembrane helix</keyword>
<dbReference type="Pfam" id="PF24035">
    <property type="entry name" value="DUF7344"/>
    <property type="match status" value="1"/>
</dbReference>
<dbReference type="KEGG" id="hra:EI982_02005"/>
<sequence>MGGTSNGTSLARDDVYEVLSNRRRRFVIHYLQRNGPRAALGTLAEHVAAWENGIDVAAVGSDARKNVYTSLQQFHLPKMEDLNLVIFDQRAGEVELTDDADDVDLYLEVVQGHDVPWSLYYLGVGTLTGVVTLGHALDLPVLAGIGDASLAMFTIVAIATLALVHTYYTRGMRLGSEGPPPEVEG</sequence>
<dbReference type="Proteomes" id="UP000428325">
    <property type="component" value="Chromosome"/>
</dbReference>
<evidence type="ECO:0000259" key="2">
    <source>
        <dbReference type="Pfam" id="PF24035"/>
    </source>
</evidence>
<organism evidence="3 4">
    <name type="scientific">Haloplanus rallus</name>
    <dbReference type="NCBI Taxonomy" id="1816183"/>
    <lineage>
        <taxon>Archaea</taxon>
        <taxon>Methanobacteriati</taxon>
        <taxon>Methanobacteriota</taxon>
        <taxon>Stenosarchaea group</taxon>
        <taxon>Halobacteria</taxon>
        <taxon>Halobacteriales</taxon>
        <taxon>Haloferacaceae</taxon>
        <taxon>Haloplanus</taxon>
    </lineage>
</organism>
<feature type="transmembrane region" description="Helical" evidence="1">
    <location>
        <begin position="149"/>
        <end position="168"/>
    </location>
</feature>
<feature type="domain" description="DUF7344" evidence="2">
    <location>
        <begin position="16"/>
        <end position="95"/>
    </location>
</feature>
<evidence type="ECO:0000313" key="3">
    <source>
        <dbReference type="EMBL" id="QGX93651.1"/>
    </source>
</evidence>
<keyword evidence="1" id="KW-0472">Membrane</keyword>
<dbReference type="InterPro" id="IPR055768">
    <property type="entry name" value="DUF7344"/>
</dbReference>
<feature type="transmembrane region" description="Helical" evidence="1">
    <location>
        <begin position="119"/>
        <end position="137"/>
    </location>
</feature>